<accession>A0A1I5ZHI8</accession>
<evidence type="ECO:0000313" key="1">
    <source>
        <dbReference type="EMBL" id="SFQ55944.1"/>
    </source>
</evidence>
<reference evidence="1 2" key="1">
    <citation type="submission" date="2016-10" db="EMBL/GenBank/DDBJ databases">
        <authorList>
            <person name="de Groot N.N."/>
        </authorList>
    </citation>
    <scope>NUCLEOTIDE SEQUENCE [LARGE SCALE GENOMIC DNA]</scope>
    <source>
        <strain evidence="1 2">DSM 28286</strain>
    </source>
</reference>
<proteinExistence type="predicted"/>
<organism evidence="1 2">
    <name type="scientific">Parafilimonas terrae</name>
    <dbReference type="NCBI Taxonomy" id="1465490"/>
    <lineage>
        <taxon>Bacteria</taxon>
        <taxon>Pseudomonadati</taxon>
        <taxon>Bacteroidota</taxon>
        <taxon>Chitinophagia</taxon>
        <taxon>Chitinophagales</taxon>
        <taxon>Chitinophagaceae</taxon>
        <taxon>Parafilimonas</taxon>
    </lineage>
</organism>
<dbReference type="EMBL" id="FOXQ01000030">
    <property type="protein sequence ID" value="SFQ55944.1"/>
    <property type="molecule type" value="Genomic_DNA"/>
</dbReference>
<keyword evidence="2" id="KW-1185">Reference proteome</keyword>
<sequence length="141" mass="16139">MTSKDLEQILDEANCIDLNFPHFMLNFPSKEFADAAQKALFEYFGRRDITFVFEYQDHSAKLSLYDVETGNDVVINVPFCLDETSAWFDRQTFNQHPKISIFCGYGKTKNGATTSTKMADFIDGLDDAAIRNITHFTSKRI</sequence>
<gene>
    <name evidence="1" type="ORF">SAMN05444277_1302</name>
</gene>
<dbReference type="RefSeq" id="WP_090663342.1">
    <property type="nucleotide sequence ID" value="NZ_FOXQ01000030.1"/>
</dbReference>
<name>A0A1I5ZHI8_9BACT</name>
<dbReference type="STRING" id="1465490.SAMN05444277_1302"/>
<evidence type="ECO:0000313" key="2">
    <source>
        <dbReference type="Proteomes" id="UP000199031"/>
    </source>
</evidence>
<dbReference type="Proteomes" id="UP000199031">
    <property type="component" value="Unassembled WGS sequence"/>
</dbReference>
<dbReference type="OrthoDB" id="9896631at2"/>
<dbReference type="AlphaFoldDB" id="A0A1I5ZHI8"/>
<protein>
    <submittedName>
        <fullName evidence="1">Uncharacterized protein</fullName>
    </submittedName>
</protein>